<sequence>MRIHGDRRKPALIVSYGDDGPSVTAREVTAGRDRIVLRVSLLNAIGILRVSYIAPLTAFDRSSAPVIGYHGRVCHELSAKPAFRKFPPHVASENGFLAVWWAK</sequence>
<dbReference type="Proteomes" id="UP000299102">
    <property type="component" value="Unassembled WGS sequence"/>
</dbReference>
<name>A0A4C1VQH4_EUMVA</name>
<organism evidence="1 2">
    <name type="scientific">Eumeta variegata</name>
    <name type="common">Bagworm moth</name>
    <name type="synonym">Eumeta japonica</name>
    <dbReference type="NCBI Taxonomy" id="151549"/>
    <lineage>
        <taxon>Eukaryota</taxon>
        <taxon>Metazoa</taxon>
        <taxon>Ecdysozoa</taxon>
        <taxon>Arthropoda</taxon>
        <taxon>Hexapoda</taxon>
        <taxon>Insecta</taxon>
        <taxon>Pterygota</taxon>
        <taxon>Neoptera</taxon>
        <taxon>Endopterygota</taxon>
        <taxon>Lepidoptera</taxon>
        <taxon>Glossata</taxon>
        <taxon>Ditrysia</taxon>
        <taxon>Tineoidea</taxon>
        <taxon>Psychidae</taxon>
        <taxon>Oiketicinae</taxon>
        <taxon>Eumeta</taxon>
    </lineage>
</organism>
<reference evidence="1 2" key="1">
    <citation type="journal article" date="2019" name="Commun. Biol.">
        <title>The bagworm genome reveals a unique fibroin gene that provides high tensile strength.</title>
        <authorList>
            <person name="Kono N."/>
            <person name="Nakamura H."/>
            <person name="Ohtoshi R."/>
            <person name="Tomita M."/>
            <person name="Numata K."/>
            <person name="Arakawa K."/>
        </authorList>
    </citation>
    <scope>NUCLEOTIDE SEQUENCE [LARGE SCALE GENOMIC DNA]</scope>
</reference>
<evidence type="ECO:0000313" key="2">
    <source>
        <dbReference type="Proteomes" id="UP000299102"/>
    </source>
</evidence>
<comment type="caution">
    <text evidence="1">The sequence shown here is derived from an EMBL/GenBank/DDBJ whole genome shotgun (WGS) entry which is preliminary data.</text>
</comment>
<dbReference type="EMBL" id="BGZK01000385">
    <property type="protein sequence ID" value="GBP40642.1"/>
    <property type="molecule type" value="Genomic_DNA"/>
</dbReference>
<proteinExistence type="predicted"/>
<protein>
    <submittedName>
        <fullName evidence="1">Uncharacterized protein</fullName>
    </submittedName>
</protein>
<accession>A0A4C1VQH4</accession>
<gene>
    <name evidence="1" type="ORF">EVAR_32685_1</name>
</gene>
<keyword evidence="2" id="KW-1185">Reference proteome</keyword>
<evidence type="ECO:0000313" key="1">
    <source>
        <dbReference type="EMBL" id="GBP40642.1"/>
    </source>
</evidence>
<dbReference type="AlphaFoldDB" id="A0A4C1VQH4"/>